<proteinExistence type="predicted"/>
<dbReference type="Gene3D" id="3.30.870.10">
    <property type="entry name" value="Endonuclease Chain A"/>
    <property type="match status" value="1"/>
</dbReference>
<feature type="compositionally biased region" description="Basic and acidic residues" evidence="1">
    <location>
        <begin position="487"/>
        <end position="497"/>
    </location>
</feature>
<keyword evidence="3" id="KW-1185">Reference proteome</keyword>
<dbReference type="EMBL" id="RKQZ01000001">
    <property type="protein sequence ID" value="RPF21322.1"/>
    <property type="molecule type" value="Genomic_DNA"/>
</dbReference>
<dbReference type="RefSeq" id="WP_123814373.1">
    <property type="nucleotide sequence ID" value="NZ_RKQZ01000001.1"/>
</dbReference>
<comment type="caution">
    <text evidence="2">The sequence shown here is derived from an EMBL/GenBank/DDBJ whole genome shotgun (WGS) entry which is preliminary data.</text>
</comment>
<protein>
    <submittedName>
        <fullName evidence="2">Uncharacterized protein</fullName>
    </submittedName>
</protein>
<evidence type="ECO:0000256" key="1">
    <source>
        <dbReference type="SAM" id="MobiDB-lite"/>
    </source>
</evidence>
<name>A0A3N4Z7L8_9MICO</name>
<dbReference type="OrthoDB" id="4889075at2"/>
<sequence>MEVSSDDNPSGRLAAASSLQAHLFALKDIQDRPYSEALFTTFNLDLGFFEQRVLGLVRASGAAVTVIADGSRYEPDPVAVHSAGSSYRVGVVDLATAFHPKVSVLVGSEHFLVAVGSGNLTAGGWFSNEETLFVASGSRDEGIPAVVADVNSWLGALAGLRMSEGARQSVQRVHLAIGRLLEAGPVVETGQRLVTTSIGPILDQLPNGPVDELLLYAPFHDHSGAALAALLDRYTPSRVNIAVQPGKTILDPNMLTREAAARSVELVWHDAGHGYRHGKLIEAVTDGSRWVLAGSPNLTGAALLRGLASGGNCEVGVVTTTPRSLYPGDGPALETAAIPVTRILTPPGELPSTGTSLPILLGATLDGDGVLVELSRPAPLPVQVEVSEYNDQPQLSSLLGHVATGQASAHLVPDRPLGARSRLRLRYDLDGSTVRGPTHFLSDPDAVVHRIPPRRSTANNVDVNWQSLFGDLALLEAWTRTLDHVTREHHAAPRTDIRTPTTDDPAAAGRPSSHRTFDDEEAWARYSQDAIARLGPTLAHEASGGLILPHLSTSISTKAAVGVPAWADKFDADEADFDDEHTAEELDANTDADDATDQQGTTELVTVQQQRRFRSWVTRLVTDIENRPTLDRLTLTRLILIASLAPVWDDEAGWFPSLHNATSGLRNDDVPDLLQAELASLAAVCLFRLDQGAPPDRRTGTGRQYAQLVDRLRPILDEVDAERVDVIVRSIYGSQAATTLSRAVMDHLEAAAAMNPWPEITRLLQREHPDWEVDLEDDGRLMIEARSGAPFKVAAHAMEQVPSHLSVGIVVYAGRRPERRRYARHQDILVAEDYLGPRQVWKTYQLSALVSPTGIQANQATEAAARIDKPPWMEISQTAHHVLTSVGLGTSR</sequence>
<feature type="compositionally biased region" description="Low complexity" evidence="1">
    <location>
        <begin position="498"/>
        <end position="511"/>
    </location>
</feature>
<feature type="region of interest" description="Disordered" evidence="1">
    <location>
        <begin position="487"/>
        <end position="520"/>
    </location>
</feature>
<reference evidence="2 3" key="1">
    <citation type="submission" date="2018-11" db="EMBL/GenBank/DDBJ databases">
        <title>Sequencing the genomes of 1000 actinobacteria strains.</title>
        <authorList>
            <person name="Klenk H.-P."/>
        </authorList>
    </citation>
    <scope>NUCLEOTIDE SEQUENCE [LARGE SCALE GENOMIC DNA]</scope>
    <source>
        <strain evidence="2 3">DSM 15700</strain>
    </source>
</reference>
<evidence type="ECO:0000313" key="2">
    <source>
        <dbReference type="EMBL" id="RPF21322.1"/>
    </source>
</evidence>
<organism evidence="2 3">
    <name type="scientific">Myceligenerans xiligouense</name>
    <dbReference type="NCBI Taxonomy" id="253184"/>
    <lineage>
        <taxon>Bacteria</taxon>
        <taxon>Bacillati</taxon>
        <taxon>Actinomycetota</taxon>
        <taxon>Actinomycetes</taxon>
        <taxon>Micrococcales</taxon>
        <taxon>Promicromonosporaceae</taxon>
        <taxon>Myceligenerans</taxon>
    </lineage>
</organism>
<evidence type="ECO:0000313" key="3">
    <source>
        <dbReference type="Proteomes" id="UP000280501"/>
    </source>
</evidence>
<accession>A0A3N4Z7L8</accession>
<dbReference type="AlphaFoldDB" id="A0A3N4Z7L8"/>
<gene>
    <name evidence="2" type="ORF">EDD34_1949</name>
</gene>
<dbReference type="Proteomes" id="UP000280501">
    <property type="component" value="Unassembled WGS sequence"/>
</dbReference>